<keyword evidence="4" id="KW-1185">Reference proteome</keyword>
<keyword evidence="2" id="KW-1133">Transmembrane helix</keyword>
<dbReference type="OrthoDB" id="2563669at2759"/>
<dbReference type="AlphaFoldDB" id="A0A5M6BXB8"/>
<evidence type="ECO:0000256" key="2">
    <source>
        <dbReference type="SAM" id="Phobius"/>
    </source>
</evidence>
<dbReference type="Gene3D" id="2.60.120.260">
    <property type="entry name" value="Galactose-binding domain-like"/>
    <property type="match status" value="2"/>
</dbReference>
<evidence type="ECO:0000313" key="3">
    <source>
        <dbReference type="EMBL" id="WWD19606.1"/>
    </source>
</evidence>
<dbReference type="EMBL" id="CP144057">
    <property type="protein sequence ID" value="WWD19606.1"/>
    <property type="molecule type" value="Genomic_DNA"/>
</dbReference>
<feature type="region of interest" description="Disordered" evidence="1">
    <location>
        <begin position="381"/>
        <end position="433"/>
    </location>
</feature>
<feature type="transmembrane region" description="Helical" evidence="2">
    <location>
        <begin position="303"/>
        <end position="329"/>
    </location>
</feature>
<reference evidence="3" key="1">
    <citation type="submission" date="2017-08" db="EMBL/GenBank/DDBJ databases">
        <authorList>
            <person name="Cuomo C."/>
            <person name="Billmyre B."/>
            <person name="Heitman J."/>
        </authorList>
    </citation>
    <scope>NUCLEOTIDE SEQUENCE</scope>
    <source>
        <strain evidence="3">CBS 12478</strain>
    </source>
</reference>
<dbReference type="RefSeq" id="XP_031860436.1">
    <property type="nucleotide sequence ID" value="XM_032005202.1"/>
</dbReference>
<reference evidence="3" key="2">
    <citation type="submission" date="2024-01" db="EMBL/GenBank/DDBJ databases">
        <title>Comparative genomics of Cryptococcus and Kwoniella reveals pathogenesis evolution and contrasting modes of karyotype evolution via chromosome fusion or intercentromeric recombination.</title>
        <authorList>
            <person name="Coelho M.A."/>
            <person name="David-Palma M."/>
            <person name="Shea T."/>
            <person name="Bowers K."/>
            <person name="McGinley-Smith S."/>
            <person name="Mohammad A.W."/>
            <person name="Gnirke A."/>
            <person name="Yurkov A.M."/>
            <person name="Nowrousian M."/>
            <person name="Sun S."/>
            <person name="Cuomo C.A."/>
            <person name="Heitman J."/>
        </authorList>
    </citation>
    <scope>NUCLEOTIDE SEQUENCE</scope>
    <source>
        <strain evidence="3">CBS 12478</strain>
    </source>
</reference>
<keyword evidence="2" id="KW-0812">Transmembrane</keyword>
<dbReference type="GeneID" id="43589344"/>
<dbReference type="KEGG" id="ksn:43589344"/>
<proteinExistence type="predicted"/>
<protein>
    <submittedName>
        <fullName evidence="3">Uncharacterized protein</fullName>
    </submittedName>
</protein>
<evidence type="ECO:0000256" key="1">
    <source>
        <dbReference type="SAM" id="MobiDB-lite"/>
    </source>
</evidence>
<dbReference type="Proteomes" id="UP000322225">
    <property type="component" value="Chromosome 7"/>
</dbReference>
<feature type="compositionally biased region" description="Low complexity" evidence="1">
    <location>
        <begin position="382"/>
        <end position="393"/>
    </location>
</feature>
<dbReference type="CDD" id="cd12087">
    <property type="entry name" value="TM_EGFR-like"/>
    <property type="match status" value="1"/>
</dbReference>
<keyword evidence="2" id="KW-0472">Membrane</keyword>
<feature type="compositionally biased region" description="Polar residues" evidence="1">
    <location>
        <begin position="394"/>
        <end position="431"/>
    </location>
</feature>
<gene>
    <name evidence="3" type="ORF">CI109_104068</name>
</gene>
<evidence type="ECO:0000313" key="4">
    <source>
        <dbReference type="Proteomes" id="UP000322225"/>
    </source>
</evidence>
<sequence length="566" mass="59901">MVEVTLDNRSPVYQFYSHSPSPGGWVTNHTGDDFLNQYFLSTFAATYSDGDSVSLAFNGTKIVVYGAKRANHGRYAAQMDGGDILYQDGYAATNTFKQPLYTASGLSGTAEHTVSLSNAPTTPVTGINGFTWFDIDYVAITTTTSAQAHKVTYDDTASNVQYFGTGWSTNGTQFGNYYNTTSHYTSHIGDSFQLQFNGTAVQIYGSVFTDHGNYSVSIDGGEKHIFNGSYSTLQTGTTIYLASNLKDGPHTMTVTNLGGNPTGNSLDFDFAEVYVSPASTSSTSTLPHSATGLSSSVAKKGSAIGTGAIVGIVIGCVSGLAILATLIWFCRRRLRKTDDGYLPYNGRQTGKIDLTGEEVKPYAQAAPMISTSGLEQDQLTVPFLSPHSPSPLSNTASSPQDTYVQSSYGFPSSQDAGEHSTSGTAVSSSGHSDAVLLTSRPKAPAVGTTLGINMSDLLSTTSHSNTTPTSASPPTNSKPDWLRSLYSHPLPSTEGSAAGSPSRPQGQEYLLGDITASPTSTQAIREQDAGPFIPHGQRQAEEIDVLPPDYRQATASSGGRTDSRET</sequence>
<feature type="region of interest" description="Disordered" evidence="1">
    <location>
        <begin position="458"/>
        <end position="566"/>
    </location>
</feature>
<organism evidence="3 4">
    <name type="scientific">Kwoniella shandongensis</name>
    <dbReference type="NCBI Taxonomy" id="1734106"/>
    <lineage>
        <taxon>Eukaryota</taxon>
        <taxon>Fungi</taxon>
        <taxon>Dikarya</taxon>
        <taxon>Basidiomycota</taxon>
        <taxon>Agaricomycotina</taxon>
        <taxon>Tremellomycetes</taxon>
        <taxon>Tremellales</taxon>
        <taxon>Cryptococcaceae</taxon>
        <taxon>Kwoniella</taxon>
    </lineage>
</organism>
<accession>A0A5M6BXB8</accession>
<name>A0A5M6BXB8_9TREE</name>
<feature type="compositionally biased region" description="Low complexity" evidence="1">
    <location>
        <begin position="459"/>
        <end position="477"/>
    </location>
</feature>